<organism evidence="1 2">
    <name type="scientific">Luminiphilus syltensis NOR5-1B</name>
    <dbReference type="NCBI Taxonomy" id="565045"/>
    <lineage>
        <taxon>Bacteria</taxon>
        <taxon>Pseudomonadati</taxon>
        <taxon>Pseudomonadota</taxon>
        <taxon>Gammaproteobacteria</taxon>
        <taxon>Cellvibrionales</taxon>
        <taxon>Halieaceae</taxon>
        <taxon>Luminiphilus</taxon>
    </lineage>
</organism>
<protein>
    <recommendedName>
        <fullName evidence="3">Polyhydroxyalkanoic acid system protein</fullName>
    </recommendedName>
</protein>
<proteinExistence type="predicted"/>
<keyword evidence="2" id="KW-1185">Reference proteome</keyword>
<evidence type="ECO:0008006" key="3">
    <source>
        <dbReference type="Google" id="ProtNLM"/>
    </source>
</evidence>
<reference evidence="2" key="1">
    <citation type="journal article" date="2013" name="BMC Microbiol.">
        <title>Taxonomy and evolution of bacteriochlorophyll a-containing members of the OM60/NOR5 clade of marine gammaproteobacteria: description of Luminiphilus syltensis gen. nov., sp. nov., reclassification of Haliea rubra as Pseudohaliea rubra gen. nov., comb. nov., and emendation of Chromatocurvus halotolerans.</title>
        <authorList>
            <person name="Spring S."/>
            <person name="Riedel T."/>
            <person name="Sproer C."/>
            <person name="Yan S."/>
            <person name="Harder J."/>
            <person name="Fuchs B.M."/>
        </authorList>
    </citation>
    <scope>NUCLEOTIDE SEQUENCE [LARGE SCALE GENOMIC DNA]</scope>
    <source>
        <strain evidence="2">NOR51-B</strain>
    </source>
</reference>
<dbReference type="EMBL" id="DS999411">
    <property type="protein sequence ID" value="EED36263.1"/>
    <property type="molecule type" value="Genomic_DNA"/>
</dbReference>
<sequence length="93" mass="10208">MSTIRINRTHSLNESGCHEALEDLTAYLQEEFAAKVTRQDGTLSFSGSGFAGEVCVEPGRASGKIKLGLLARPFRRTLENEINRHLDARFGTG</sequence>
<dbReference type="RefSeq" id="WP_009021007.1">
    <property type="nucleotide sequence ID" value="NZ_DS999411.1"/>
</dbReference>
<dbReference type="STRING" id="565045.NOR51B_2212"/>
<dbReference type="AlphaFoldDB" id="B8KSS1"/>
<accession>B8KSS1</accession>
<gene>
    <name evidence="1" type="ORF">NOR51B_2212</name>
</gene>
<evidence type="ECO:0000313" key="2">
    <source>
        <dbReference type="Proteomes" id="UP000004699"/>
    </source>
</evidence>
<dbReference type="Proteomes" id="UP000004699">
    <property type="component" value="Unassembled WGS sequence"/>
</dbReference>
<dbReference type="HOGENOM" id="CLU_161965_0_0_6"/>
<dbReference type="InterPro" id="IPR013433">
    <property type="entry name" value="PHA_gran_rgn"/>
</dbReference>
<evidence type="ECO:0000313" key="1">
    <source>
        <dbReference type="EMBL" id="EED36263.1"/>
    </source>
</evidence>
<name>B8KSS1_9GAMM</name>
<dbReference type="Pfam" id="PF09650">
    <property type="entry name" value="PHA_gran_rgn"/>
    <property type="match status" value="1"/>
</dbReference>